<gene>
    <name evidence="1" type="ORF">HPB50_002055</name>
</gene>
<evidence type="ECO:0000313" key="2">
    <source>
        <dbReference type="Proteomes" id="UP000821845"/>
    </source>
</evidence>
<organism evidence="1 2">
    <name type="scientific">Hyalomma asiaticum</name>
    <name type="common">Tick</name>
    <dbReference type="NCBI Taxonomy" id="266040"/>
    <lineage>
        <taxon>Eukaryota</taxon>
        <taxon>Metazoa</taxon>
        <taxon>Ecdysozoa</taxon>
        <taxon>Arthropoda</taxon>
        <taxon>Chelicerata</taxon>
        <taxon>Arachnida</taxon>
        <taxon>Acari</taxon>
        <taxon>Parasitiformes</taxon>
        <taxon>Ixodida</taxon>
        <taxon>Ixodoidea</taxon>
        <taxon>Ixodidae</taxon>
        <taxon>Hyalomminae</taxon>
        <taxon>Hyalomma</taxon>
    </lineage>
</organism>
<evidence type="ECO:0000313" key="1">
    <source>
        <dbReference type="EMBL" id="KAH6944150.1"/>
    </source>
</evidence>
<dbReference type="Proteomes" id="UP000821845">
    <property type="component" value="Chromosome 1"/>
</dbReference>
<protein>
    <submittedName>
        <fullName evidence="1">Uncharacterized protein</fullName>
    </submittedName>
</protein>
<sequence length="199" mass="22716">MGDKWSWHVLAFVMPWQWRLHSQLQYGRRPIPPKPTTAMVRRDLLQFRYCVQLSCEMQGPARRRALASRRISTRSSRNTTTTFVMMCFNANSPDCTEYTDTARMPFCRFCRSPPVILAGTGKTKRQQEDDDASGHCRSGPQESPLCASQSLLGCLECYIEDRYPALTVMPCARGHAFNVFRVERLIGCSISAKRIKVCP</sequence>
<comment type="caution">
    <text evidence="1">The sequence shown here is derived from an EMBL/GenBank/DDBJ whole genome shotgun (WGS) entry which is preliminary data.</text>
</comment>
<name>A0ACB7TAV9_HYAAI</name>
<keyword evidence="2" id="KW-1185">Reference proteome</keyword>
<proteinExistence type="predicted"/>
<reference evidence="1" key="1">
    <citation type="submission" date="2020-05" db="EMBL/GenBank/DDBJ databases">
        <title>Large-scale comparative analyses of tick genomes elucidate their genetic diversity and vector capacities.</title>
        <authorList>
            <person name="Jia N."/>
            <person name="Wang J."/>
            <person name="Shi W."/>
            <person name="Du L."/>
            <person name="Sun Y."/>
            <person name="Zhan W."/>
            <person name="Jiang J."/>
            <person name="Wang Q."/>
            <person name="Zhang B."/>
            <person name="Ji P."/>
            <person name="Sakyi L.B."/>
            <person name="Cui X."/>
            <person name="Yuan T."/>
            <person name="Jiang B."/>
            <person name="Yang W."/>
            <person name="Lam T.T.-Y."/>
            <person name="Chang Q."/>
            <person name="Ding S."/>
            <person name="Wang X."/>
            <person name="Zhu J."/>
            <person name="Ruan X."/>
            <person name="Zhao L."/>
            <person name="Wei J."/>
            <person name="Que T."/>
            <person name="Du C."/>
            <person name="Cheng J."/>
            <person name="Dai P."/>
            <person name="Han X."/>
            <person name="Huang E."/>
            <person name="Gao Y."/>
            <person name="Liu J."/>
            <person name="Shao H."/>
            <person name="Ye R."/>
            <person name="Li L."/>
            <person name="Wei W."/>
            <person name="Wang X."/>
            <person name="Wang C."/>
            <person name="Yang T."/>
            <person name="Huo Q."/>
            <person name="Li W."/>
            <person name="Guo W."/>
            <person name="Chen H."/>
            <person name="Zhou L."/>
            <person name="Ni X."/>
            <person name="Tian J."/>
            <person name="Zhou Y."/>
            <person name="Sheng Y."/>
            <person name="Liu T."/>
            <person name="Pan Y."/>
            <person name="Xia L."/>
            <person name="Li J."/>
            <person name="Zhao F."/>
            <person name="Cao W."/>
        </authorList>
    </citation>
    <scope>NUCLEOTIDE SEQUENCE</scope>
    <source>
        <strain evidence="1">Hyas-2018</strain>
    </source>
</reference>
<dbReference type="EMBL" id="CM023481">
    <property type="protein sequence ID" value="KAH6944150.1"/>
    <property type="molecule type" value="Genomic_DNA"/>
</dbReference>
<accession>A0ACB7TAV9</accession>